<feature type="region of interest" description="Disordered" evidence="1">
    <location>
        <begin position="221"/>
        <end position="345"/>
    </location>
</feature>
<feature type="compositionally biased region" description="Polar residues" evidence="1">
    <location>
        <begin position="497"/>
        <end position="506"/>
    </location>
</feature>
<evidence type="ECO:0000313" key="4">
    <source>
        <dbReference type="Proteomes" id="UP000245783"/>
    </source>
</evidence>
<dbReference type="EMBL" id="KZ819382">
    <property type="protein sequence ID" value="PWN42192.1"/>
    <property type="molecule type" value="Genomic_DNA"/>
</dbReference>
<evidence type="ECO:0000313" key="3">
    <source>
        <dbReference type="EMBL" id="PWN42192.1"/>
    </source>
</evidence>
<evidence type="ECO:0000256" key="1">
    <source>
        <dbReference type="SAM" id="MobiDB-lite"/>
    </source>
</evidence>
<proteinExistence type="predicted"/>
<sequence>MFYRVSLMSSIALMLLINIPYKAAGSRVQDFPIHSHDGRDLQRGSVDAIQRVREFHSRADGDRSSWRSNNAILCDKKVNDAMKTGNYAIHCQKKQGFEYRTLKTVMLESFLDTGDTRYKWPVGEKGTSRLNNNKAAPGLKSYITDAGRRATADTTTANMQTAVVDILHAAGWVPKTKYDEGKWKQLGNQMYDQMRDSIIDMEQEIAAAPLVHCGMNPNGYYDPPLKRKKGGPPPPPPVKVPTNDPITGCCKKEDYPDSNISERWRPSDTDFQSGNGSGSPNQCSRKSCDPKVQCCLKADGKTRKDASSRRPPGRREMLSGPILAGQMQYRANPNDCKKGDDEDRTTVNEAEAANAQPSDGGNPAKGGDPYAISQLRKALTAGSVPAAAALAAAAVAAPAAAAALSAAAAAAPAAATAVAAVVAAPEAAAAAAAIAALSTAASTSLPAYQALDNAAKTSKEAATAFSKLGSPPPQDSGPTGGDDGGAGAATSRTSSSVLPTSTTAPSDSLIPIADMTSSNTSPKPTATPTETGRDPTDTTTKPPGNAGIPNRRFVHP</sequence>
<feature type="compositionally biased region" description="Polar residues" evidence="1">
    <location>
        <begin position="269"/>
        <end position="285"/>
    </location>
</feature>
<feature type="signal peptide" evidence="2">
    <location>
        <begin position="1"/>
        <end position="25"/>
    </location>
</feature>
<feature type="region of interest" description="Disordered" evidence="1">
    <location>
        <begin position="462"/>
        <end position="556"/>
    </location>
</feature>
<gene>
    <name evidence="3" type="ORF">IE81DRAFT_357444</name>
</gene>
<feature type="compositionally biased region" description="Polar residues" evidence="1">
    <location>
        <begin position="515"/>
        <end position="526"/>
    </location>
</feature>
<dbReference type="Proteomes" id="UP000245783">
    <property type="component" value="Unassembled WGS sequence"/>
</dbReference>
<dbReference type="AlphaFoldDB" id="A0A316VXL1"/>
<organism evidence="3 4">
    <name type="scientific">Ceraceosorus guamensis</name>
    <dbReference type="NCBI Taxonomy" id="1522189"/>
    <lineage>
        <taxon>Eukaryota</taxon>
        <taxon>Fungi</taxon>
        <taxon>Dikarya</taxon>
        <taxon>Basidiomycota</taxon>
        <taxon>Ustilaginomycotina</taxon>
        <taxon>Exobasidiomycetes</taxon>
        <taxon>Ceraceosorales</taxon>
        <taxon>Ceraceosoraceae</taxon>
        <taxon>Ceraceosorus</taxon>
    </lineage>
</organism>
<evidence type="ECO:0000256" key="2">
    <source>
        <dbReference type="SAM" id="SignalP"/>
    </source>
</evidence>
<keyword evidence="2" id="KW-0732">Signal</keyword>
<dbReference type="InParanoid" id="A0A316VXL1"/>
<feature type="compositionally biased region" description="Basic and acidic residues" evidence="1">
    <location>
        <begin position="335"/>
        <end position="345"/>
    </location>
</feature>
<keyword evidence="4" id="KW-1185">Reference proteome</keyword>
<feature type="compositionally biased region" description="Basic and acidic residues" evidence="1">
    <location>
        <begin position="250"/>
        <end position="268"/>
    </location>
</feature>
<feature type="compositionally biased region" description="Gly residues" evidence="1">
    <location>
        <begin position="478"/>
        <end position="487"/>
    </location>
</feature>
<dbReference type="GeneID" id="37038560"/>
<dbReference type="RefSeq" id="XP_025369352.1">
    <property type="nucleotide sequence ID" value="XM_025516690.1"/>
</dbReference>
<protein>
    <submittedName>
        <fullName evidence="3">Uncharacterized protein</fullName>
    </submittedName>
</protein>
<accession>A0A316VXL1</accession>
<feature type="compositionally biased region" description="Basic and acidic residues" evidence="1">
    <location>
        <begin position="298"/>
        <end position="317"/>
    </location>
</feature>
<reference evidence="3 4" key="1">
    <citation type="journal article" date="2018" name="Mol. Biol. Evol.">
        <title>Broad Genomic Sampling Reveals a Smut Pathogenic Ancestry of the Fungal Clade Ustilaginomycotina.</title>
        <authorList>
            <person name="Kijpornyongpan T."/>
            <person name="Mondo S.J."/>
            <person name="Barry K."/>
            <person name="Sandor L."/>
            <person name="Lee J."/>
            <person name="Lipzen A."/>
            <person name="Pangilinan J."/>
            <person name="LaButti K."/>
            <person name="Hainaut M."/>
            <person name="Henrissat B."/>
            <person name="Grigoriev I.V."/>
            <person name="Spatafora J.W."/>
            <person name="Aime M.C."/>
        </authorList>
    </citation>
    <scope>NUCLEOTIDE SEQUENCE [LARGE SCALE GENOMIC DNA]</scope>
    <source>
        <strain evidence="3 4">MCA 4658</strain>
    </source>
</reference>
<name>A0A316VXL1_9BASI</name>
<feature type="chain" id="PRO_5016359559" evidence="2">
    <location>
        <begin position="26"/>
        <end position="556"/>
    </location>
</feature>